<evidence type="ECO:0000256" key="1">
    <source>
        <dbReference type="ARBA" id="ARBA00004496"/>
    </source>
</evidence>
<dbReference type="InterPro" id="IPR013098">
    <property type="entry name" value="Ig_I-set"/>
</dbReference>
<dbReference type="Gene3D" id="2.60.40.10">
    <property type="entry name" value="Immunoglobulins"/>
    <property type="match status" value="2"/>
</dbReference>
<dbReference type="SMART" id="SM00409">
    <property type="entry name" value="IG"/>
    <property type="match status" value="1"/>
</dbReference>
<dbReference type="GO" id="GO:0005737">
    <property type="term" value="C:cytoplasm"/>
    <property type="evidence" value="ECO:0007669"/>
    <property type="project" value="UniProtKB-SubCell"/>
</dbReference>
<reference evidence="7 8" key="1">
    <citation type="submission" date="2018-03" db="EMBL/GenBank/DDBJ databases">
        <title>Finding Nemo's genes: A chromosome-scale reference assembly of the genome of the orange clownfish Amphiprion percula.</title>
        <authorList>
            <person name="Lehmann R."/>
        </authorList>
    </citation>
    <scope>NUCLEOTIDE SEQUENCE</scope>
</reference>
<dbReference type="InterPro" id="IPR036179">
    <property type="entry name" value="Ig-like_dom_sf"/>
</dbReference>
<keyword evidence="2" id="KW-0963">Cytoplasm</keyword>
<evidence type="ECO:0000313" key="8">
    <source>
        <dbReference type="Proteomes" id="UP000265080"/>
    </source>
</evidence>
<dbReference type="InterPro" id="IPR052385">
    <property type="entry name" value="Obscurin/Obscurin-like_Reg"/>
</dbReference>
<keyword evidence="3" id="KW-0597">Phosphoprotein</keyword>
<feature type="transmembrane region" description="Helical" evidence="5">
    <location>
        <begin position="145"/>
        <end position="166"/>
    </location>
</feature>
<keyword evidence="5" id="KW-0812">Transmembrane</keyword>
<proteinExistence type="predicted"/>
<dbReference type="SMART" id="SM00408">
    <property type="entry name" value="IGc2"/>
    <property type="match status" value="1"/>
</dbReference>
<dbReference type="GeneTree" id="ENSGT00940000154756"/>
<evidence type="ECO:0000256" key="5">
    <source>
        <dbReference type="SAM" id="Phobius"/>
    </source>
</evidence>
<organism evidence="7 8">
    <name type="scientific">Amphiprion percula</name>
    <name type="common">Orange clownfish</name>
    <name type="synonym">Lutjanus percula</name>
    <dbReference type="NCBI Taxonomy" id="161767"/>
    <lineage>
        <taxon>Eukaryota</taxon>
        <taxon>Metazoa</taxon>
        <taxon>Chordata</taxon>
        <taxon>Craniata</taxon>
        <taxon>Vertebrata</taxon>
        <taxon>Euteleostomi</taxon>
        <taxon>Actinopterygii</taxon>
        <taxon>Neopterygii</taxon>
        <taxon>Teleostei</taxon>
        <taxon>Neoteleostei</taxon>
        <taxon>Acanthomorphata</taxon>
        <taxon>Ovalentaria</taxon>
        <taxon>Pomacentridae</taxon>
        <taxon>Amphiprion</taxon>
    </lineage>
</organism>
<dbReference type="InterPro" id="IPR003599">
    <property type="entry name" value="Ig_sub"/>
</dbReference>
<dbReference type="PANTHER" id="PTHR35971">
    <property type="entry name" value="SI:DKEY-31G6.6"/>
    <property type="match status" value="1"/>
</dbReference>
<dbReference type="SUPFAM" id="SSF48726">
    <property type="entry name" value="Immunoglobulin"/>
    <property type="match status" value="1"/>
</dbReference>
<reference evidence="7" key="3">
    <citation type="submission" date="2025-09" db="UniProtKB">
        <authorList>
            <consortium name="Ensembl"/>
        </authorList>
    </citation>
    <scope>IDENTIFICATION</scope>
</reference>
<dbReference type="PROSITE" id="PS50835">
    <property type="entry name" value="IG_LIKE"/>
    <property type="match status" value="1"/>
</dbReference>
<keyword evidence="4" id="KW-1015">Disulfide bond</keyword>
<evidence type="ECO:0000313" key="7">
    <source>
        <dbReference type="Ensembl" id="ENSAPEP00000003113.1"/>
    </source>
</evidence>
<dbReference type="CDD" id="cd00096">
    <property type="entry name" value="Ig"/>
    <property type="match status" value="1"/>
</dbReference>
<name>A0A3P8RRA3_AMPPE</name>
<dbReference type="OMA" id="CCETSKS"/>
<sequence>MELVKPPVWTLNGVAVQEGADVEMEKEGTMQRLTFKKTKASMTGPVQFTAGKSKSLAQLTKLKNQEKKEGETVMLRCELSKPGANIQWKKGSEVLKPGEKYDMKQKETICELQILHLKVEDSGEYSCKSTATLAVKGNSTSSSNVCLLSLLVFVLPGVLFVHPFYYHGLNQIISPTKQSNSLVFHSDRHTQHTCF</sequence>
<evidence type="ECO:0000259" key="6">
    <source>
        <dbReference type="PROSITE" id="PS50835"/>
    </source>
</evidence>
<evidence type="ECO:0000256" key="2">
    <source>
        <dbReference type="ARBA" id="ARBA00022490"/>
    </source>
</evidence>
<dbReference type="Pfam" id="PF07679">
    <property type="entry name" value="I-set"/>
    <property type="match status" value="1"/>
</dbReference>
<dbReference type="Proteomes" id="UP000265080">
    <property type="component" value="Chromosome 10"/>
</dbReference>
<keyword evidence="5" id="KW-1133">Transmembrane helix</keyword>
<accession>A0A3P8RRA3</accession>
<dbReference type="Ensembl" id="ENSAPET00000003185.1">
    <property type="protein sequence ID" value="ENSAPEP00000003113.1"/>
    <property type="gene ID" value="ENSAPEG00000002250.1"/>
</dbReference>
<reference evidence="7" key="2">
    <citation type="submission" date="2025-08" db="UniProtKB">
        <authorList>
            <consortium name="Ensembl"/>
        </authorList>
    </citation>
    <scope>IDENTIFICATION</scope>
</reference>
<comment type="subcellular location">
    <subcellularLocation>
        <location evidence="1">Cytoplasm</location>
    </subcellularLocation>
</comment>
<feature type="domain" description="Ig-like" evidence="6">
    <location>
        <begin position="45"/>
        <end position="146"/>
    </location>
</feature>
<dbReference type="AlphaFoldDB" id="A0A3P8RRA3"/>
<protein>
    <recommendedName>
        <fullName evidence="6">Ig-like domain-containing protein</fullName>
    </recommendedName>
</protein>
<evidence type="ECO:0000256" key="4">
    <source>
        <dbReference type="ARBA" id="ARBA00023157"/>
    </source>
</evidence>
<keyword evidence="5" id="KW-0472">Membrane</keyword>
<evidence type="ECO:0000256" key="3">
    <source>
        <dbReference type="ARBA" id="ARBA00022553"/>
    </source>
</evidence>
<keyword evidence="8" id="KW-1185">Reference proteome</keyword>
<dbReference type="InterPro" id="IPR007110">
    <property type="entry name" value="Ig-like_dom"/>
</dbReference>
<dbReference type="InterPro" id="IPR003598">
    <property type="entry name" value="Ig_sub2"/>
</dbReference>
<dbReference type="PANTHER" id="PTHR35971:SF5">
    <property type="entry name" value="OBSCURIN LIKE CYTOSKELETAL ADAPTOR 1"/>
    <property type="match status" value="1"/>
</dbReference>
<dbReference type="InterPro" id="IPR013783">
    <property type="entry name" value="Ig-like_fold"/>
</dbReference>